<dbReference type="OrthoDB" id="45544at2"/>
<evidence type="ECO:0000313" key="6">
    <source>
        <dbReference type="Proteomes" id="UP000294743"/>
    </source>
</evidence>
<keyword evidence="2" id="KW-0238">DNA-binding</keyword>
<evidence type="ECO:0000256" key="2">
    <source>
        <dbReference type="ARBA" id="ARBA00023125"/>
    </source>
</evidence>
<keyword evidence="6" id="KW-1185">Reference proteome</keyword>
<evidence type="ECO:0000256" key="3">
    <source>
        <dbReference type="ARBA" id="ARBA00023163"/>
    </source>
</evidence>
<feature type="domain" description="HTH araC/xylS-type" evidence="4">
    <location>
        <begin position="7"/>
        <end position="105"/>
    </location>
</feature>
<comment type="caution">
    <text evidence="5">The sequence shown here is derived from an EMBL/GenBank/DDBJ whole genome shotgun (WGS) entry which is preliminary data.</text>
</comment>
<protein>
    <submittedName>
        <fullName evidence="5">AraC family transcriptional regulator</fullName>
    </submittedName>
</protein>
<evidence type="ECO:0000313" key="5">
    <source>
        <dbReference type="EMBL" id="TDW19926.1"/>
    </source>
</evidence>
<evidence type="ECO:0000259" key="4">
    <source>
        <dbReference type="PROSITE" id="PS01124"/>
    </source>
</evidence>
<dbReference type="EMBL" id="SODD01000016">
    <property type="protein sequence ID" value="TDW19926.1"/>
    <property type="molecule type" value="Genomic_DNA"/>
</dbReference>
<dbReference type="AlphaFoldDB" id="A0A4R7ZR50"/>
<dbReference type="Proteomes" id="UP000294743">
    <property type="component" value="Unassembled WGS sequence"/>
</dbReference>
<proteinExistence type="predicted"/>
<keyword evidence="1" id="KW-0805">Transcription regulation</keyword>
<dbReference type="RefSeq" id="WP_134169424.1">
    <property type="nucleotide sequence ID" value="NZ_SODD01000016.1"/>
</dbReference>
<dbReference type="PROSITE" id="PS01124">
    <property type="entry name" value="HTH_ARAC_FAMILY_2"/>
    <property type="match status" value="1"/>
</dbReference>
<dbReference type="GO" id="GO:0043565">
    <property type="term" value="F:sequence-specific DNA binding"/>
    <property type="evidence" value="ECO:0007669"/>
    <property type="project" value="InterPro"/>
</dbReference>
<organism evidence="5 6">
    <name type="scientific">Breznakia blatticola</name>
    <dbReference type="NCBI Taxonomy" id="1754012"/>
    <lineage>
        <taxon>Bacteria</taxon>
        <taxon>Bacillati</taxon>
        <taxon>Bacillota</taxon>
        <taxon>Erysipelotrichia</taxon>
        <taxon>Erysipelotrichales</taxon>
        <taxon>Erysipelotrichaceae</taxon>
        <taxon>Breznakia</taxon>
    </lineage>
</organism>
<dbReference type="InterPro" id="IPR009057">
    <property type="entry name" value="Homeodomain-like_sf"/>
</dbReference>
<gene>
    <name evidence="5" type="ORF">EDD63_11624</name>
</gene>
<evidence type="ECO:0000256" key="1">
    <source>
        <dbReference type="ARBA" id="ARBA00023015"/>
    </source>
</evidence>
<dbReference type="SUPFAM" id="SSF46689">
    <property type="entry name" value="Homeodomain-like"/>
    <property type="match status" value="2"/>
</dbReference>
<name>A0A4R7ZR50_9FIRM</name>
<dbReference type="Gene3D" id="1.10.10.60">
    <property type="entry name" value="Homeodomain-like"/>
    <property type="match status" value="2"/>
</dbReference>
<dbReference type="GO" id="GO:0003700">
    <property type="term" value="F:DNA-binding transcription factor activity"/>
    <property type="evidence" value="ECO:0007669"/>
    <property type="project" value="InterPro"/>
</dbReference>
<reference evidence="5 6" key="1">
    <citation type="submission" date="2019-03" db="EMBL/GenBank/DDBJ databases">
        <title>Genomic Encyclopedia of Type Strains, Phase IV (KMG-IV): sequencing the most valuable type-strain genomes for metagenomic binning, comparative biology and taxonomic classification.</title>
        <authorList>
            <person name="Goeker M."/>
        </authorList>
    </citation>
    <scope>NUCLEOTIDE SEQUENCE [LARGE SCALE GENOMIC DNA]</scope>
    <source>
        <strain evidence="5 6">DSM 28867</strain>
    </source>
</reference>
<sequence length="112" mass="12902">MPVQVKQFMVDWVKQHVASTPTLDEMAHAVGYSTYYCSRHFKELTGMTYKVYVSKCKLEAIASELIMTNETITVIAQRYGYASSDVLSRAFYKQYQKSPSAYRKQYMDIKGA</sequence>
<keyword evidence="3" id="KW-0804">Transcription</keyword>
<dbReference type="PANTHER" id="PTHR47504:SF6">
    <property type="entry name" value="ARAC-FAMILY TRANSCRIPTIONAL REGULATOR"/>
    <property type="match status" value="1"/>
</dbReference>
<dbReference type="Pfam" id="PF12833">
    <property type="entry name" value="HTH_18"/>
    <property type="match status" value="1"/>
</dbReference>
<dbReference type="InterPro" id="IPR018060">
    <property type="entry name" value="HTH_AraC"/>
</dbReference>
<dbReference type="PANTHER" id="PTHR47504">
    <property type="entry name" value="RIGHT ORIGIN-BINDING PROTEIN"/>
    <property type="match status" value="1"/>
</dbReference>
<accession>A0A4R7ZR50</accession>
<dbReference type="InterPro" id="IPR050959">
    <property type="entry name" value="MarA-like"/>
</dbReference>
<dbReference type="SMART" id="SM00342">
    <property type="entry name" value="HTH_ARAC"/>
    <property type="match status" value="1"/>
</dbReference>